<dbReference type="SMART" id="SM00014">
    <property type="entry name" value="acidPPc"/>
    <property type="match status" value="1"/>
</dbReference>
<feature type="domain" description="Phosphatidic acid phosphatase type 2/haloperoxidase" evidence="11">
    <location>
        <begin position="87"/>
        <end position="199"/>
    </location>
</feature>
<proteinExistence type="predicted"/>
<comment type="catalytic activity">
    <reaction evidence="9">
        <text>di-trans,octa-cis-undecaprenyl diphosphate + H2O = di-trans,octa-cis-undecaprenyl phosphate + phosphate + H(+)</text>
        <dbReference type="Rhea" id="RHEA:28094"/>
        <dbReference type="ChEBI" id="CHEBI:15377"/>
        <dbReference type="ChEBI" id="CHEBI:15378"/>
        <dbReference type="ChEBI" id="CHEBI:43474"/>
        <dbReference type="ChEBI" id="CHEBI:58405"/>
        <dbReference type="ChEBI" id="CHEBI:60392"/>
        <dbReference type="EC" id="3.6.1.27"/>
    </reaction>
</comment>
<dbReference type="PANTHER" id="PTHR14969:SF62">
    <property type="entry name" value="DECAPRENYLPHOSPHORYL-5-PHOSPHORIBOSE PHOSPHATASE RV3807C-RELATED"/>
    <property type="match status" value="1"/>
</dbReference>
<organism evidence="13 15">
    <name type="scientific">Legionella birminghamensis</name>
    <dbReference type="NCBI Taxonomy" id="28083"/>
    <lineage>
        <taxon>Bacteria</taxon>
        <taxon>Pseudomonadati</taxon>
        <taxon>Pseudomonadota</taxon>
        <taxon>Gammaproteobacteria</taxon>
        <taxon>Legionellales</taxon>
        <taxon>Legionellaceae</taxon>
        <taxon>Legionella</taxon>
    </lineage>
</organism>
<reference evidence="13 15" key="2">
    <citation type="submission" date="2018-06" db="EMBL/GenBank/DDBJ databases">
        <authorList>
            <consortium name="Pathogen Informatics"/>
            <person name="Doyle S."/>
        </authorList>
    </citation>
    <scope>NUCLEOTIDE SEQUENCE [LARGE SCALE GENOMIC DNA]</scope>
    <source>
        <strain evidence="13 15">NCTC12437</strain>
    </source>
</reference>
<dbReference type="RefSeq" id="WP_058522268.1">
    <property type="nucleotide sequence ID" value="NZ_CAAAHV010000039.1"/>
</dbReference>
<evidence type="ECO:0000256" key="9">
    <source>
        <dbReference type="ARBA" id="ARBA00047594"/>
    </source>
</evidence>
<dbReference type="STRING" id="28083.Lbir_0148"/>
<keyword evidence="5" id="KW-0378">Hydrolase</keyword>
<protein>
    <recommendedName>
        <fullName evidence="2">undecaprenyl-diphosphate phosphatase</fullName>
        <ecNumber evidence="2">3.6.1.27</ecNumber>
    </recommendedName>
    <alternativeName>
        <fullName evidence="8">Undecaprenyl pyrophosphate phosphatase</fullName>
    </alternativeName>
</protein>
<evidence type="ECO:0000256" key="5">
    <source>
        <dbReference type="ARBA" id="ARBA00022801"/>
    </source>
</evidence>
<evidence type="ECO:0000313" key="12">
    <source>
        <dbReference type="EMBL" id="KTC76079.1"/>
    </source>
</evidence>
<dbReference type="PANTHER" id="PTHR14969">
    <property type="entry name" value="SPHINGOSINE-1-PHOSPHATE PHOSPHOHYDROLASE"/>
    <property type="match status" value="1"/>
</dbReference>
<feature type="transmembrane region" description="Helical" evidence="10">
    <location>
        <begin position="51"/>
        <end position="77"/>
    </location>
</feature>
<comment type="subcellular location">
    <subcellularLocation>
        <location evidence="1">Cell membrane</location>
        <topology evidence="1">Multi-pass membrane protein</topology>
    </subcellularLocation>
</comment>
<dbReference type="Proteomes" id="UP000054735">
    <property type="component" value="Unassembled WGS sequence"/>
</dbReference>
<feature type="transmembrane region" description="Helical" evidence="10">
    <location>
        <begin position="131"/>
        <end position="153"/>
    </location>
</feature>
<evidence type="ECO:0000256" key="6">
    <source>
        <dbReference type="ARBA" id="ARBA00022989"/>
    </source>
</evidence>
<dbReference type="InterPro" id="IPR000326">
    <property type="entry name" value="PAP2/HPO"/>
</dbReference>
<dbReference type="EC" id="3.6.1.27" evidence="2"/>
<dbReference type="Gene3D" id="1.20.144.10">
    <property type="entry name" value="Phosphatidic acid phosphatase type 2/haloperoxidase"/>
    <property type="match status" value="1"/>
</dbReference>
<evidence type="ECO:0000256" key="7">
    <source>
        <dbReference type="ARBA" id="ARBA00023136"/>
    </source>
</evidence>
<accession>A0A378IAM3</accession>
<keyword evidence="6 10" id="KW-1133">Transmembrane helix</keyword>
<evidence type="ECO:0000313" key="13">
    <source>
        <dbReference type="EMBL" id="STX32297.1"/>
    </source>
</evidence>
<keyword evidence="3" id="KW-1003">Cell membrane</keyword>
<dbReference type="EMBL" id="UGNW01000001">
    <property type="protein sequence ID" value="STX32297.1"/>
    <property type="molecule type" value="Genomic_DNA"/>
</dbReference>
<keyword evidence="14" id="KW-1185">Reference proteome</keyword>
<evidence type="ECO:0000313" key="14">
    <source>
        <dbReference type="Proteomes" id="UP000054735"/>
    </source>
</evidence>
<dbReference type="InterPro" id="IPR036938">
    <property type="entry name" value="PAP2/HPO_sf"/>
</dbReference>
<feature type="transmembrane region" description="Helical" evidence="10">
    <location>
        <begin position="12"/>
        <end position="31"/>
    </location>
</feature>
<dbReference type="OrthoDB" id="5645237at2"/>
<dbReference type="Pfam" id="PF01569">
    <property type="entry name" value="PAP2"/>
    <property type="match status" value="1"/>
</dbReference>
<dbReference type="GO" id="GO:0050380">
    <property type="term" value="F:undecaprenyl-diphosphatase activity"/>
    <property type="evidence" value="ECO:0007669"/>
    <property type="project" value="UniProtKB-EC"/>
</dbReference>
<gene>
    <name evidence="12" type="ORF">Lbir_0148</name>
    <name evidence="13" type="ORF">NCTC12437_02078</name>
</gene>
<name>A0A378IAM3_9GAMM</name>
<keyword evidence="7 10" id="KW-0472">Membrane</keyword>
<dbReference type="GO" id="GO:0005886">
    <property type="term" value="C:plasma membrane"/>
    <property type="evidence" value="ECO:0007669"/>
    <property type="project" value="UniProtKB-SubCell"/>
</dbReference>
<reference evidence="12 14" key="1">
    <citation type="submission" date="2015-11" db="EMBL/GenBank/DDBJ databases">
        <title>Genomic analysis of 38 Legionella species identifies large and diverse effector repertoires.</title>
        <authorList>
            <person name="Burstein D."/>
            <person name="Amaro F."/>
            <person name="Zusman T."/>
            <person name="Lifshitz Z."/>
            <person name="Cohen O."/>
            <person name="Gilbert J.A."/>
            <person name="Pupko T."/>
            <person name="Shuman H.A."/>
            <person name="Segal G."/>
        </authorList>
    </citation>
    <scope>NUCLEOTIDE SEQUENCE [LARGE SCALE GENOMIC DNA]</scope>
    <source>
        <strain evidence="12 14">CDC#1407-AL-14</strain>
    </source>
</reference>
<evidence type="ECO:0000313" key="15">
    <source>
        <dbReference type="Proteomes" id="UP000255066"/>
    </source>
</evidence>
<evidence type="ECO:0000256" key="3">
    <source>
        <dbReference type="ARBA" id="ARBA00022475"/>
    </source>
</evidence>
<keyword evidence="4 10" id="KW-0812">Transmembrane</keyword>
<evidence type="ECO:0000256" key="4">
    <source>
        <dbReference type="ARBA" id="ARBA00022692"/>
    </source>
</evidence>
<evidence type="ECO:0000256" key="2">
    <source>
        <dbReference type="ARBA" id="ARBA00012374"/>
    </source>
</evidence>
<evidence type="ECO:0000256" key="10">
    <source>
        <dbReference type="SAM" id="Phobius"/>
    </source>
</evidence>
<evidence type="ECO:0000259" key="11">
    <source>
        <dbReference type="SMART" id="SM00014"/>
    </source>
</evidence>
<evidence type="ECO:0000256" key="8">
    <source>
        <dbReference type="ARBA" id="ARBA00032707"/>
    </source>
</evidence>
<dbReference type="SUPFAM" id="SSF48317">
    <property type="entry name" value="Acid phosphatase/Vanadium-dependent haloperoxidase"/>
    <property type="match status" value="1"/>
</dbReference>
<feature type="transmembrane region" description="Helical" evidence="10">
    <location>
        <begin position="160"/>
        <end position="178"/>
    </location>
</feature>
<feature type="transmembrane region" description="Helical" evidence="10">
    <location>
        <begin position="89"/>
        <end position="111"/>
    </location>
</feature>
<dbReference type="AlphaFoldDB" id="A0A378IAM3"/>
<dbReference type="Proteomes" id="UP000255066">
    <property type="component" value="Unassembled WGS sequence"/>
</dbReference>
<dbReference type="EMBL" id="LNXT01000001">
    <property type="protein sequence ID" value="KTC76079.1"/>
    <property type="molecule type" value="Genomic_DNA"/>
</dbReference>
<feature type="transmembrane region" description="Helical" evidence="10">
    <location>
        <begin position="184"/>
        <end position="202"/>
    </location>
</feature>
<sequence>MSPCNKLISFFTKPWVMLLAIILVAFCFLFVDRPLAEYLFAVDLRHNFKLLGLFTKLGAGFFYFTVFGLGVLIFRYIRINAELEAKFRFLLLCVLIPSTLCGFLKVLLGRARPSMLLEGQFYGFYGLQTHAPFWSFPSGHTTTIMAVAVGISLLYPRSSYFVLILGFLVAVSRILLNHHYLSDVLAATYLVFIEIAALLWVLRRQQWLELAWKKSNAQCSNYGCERTISQ</sequence>
<evidence type="ECO:0000256" key="1">
    <source>
        <dbReference type="ARBA" id="ARBA00004651"/>
    </source>
</evidence>